<evidence type="ECO:0000256" key="1">
    <source>
        <dbReference type="ARBA" id="ARBA00004141"/>
    </source>
</evidence>
<name>A0ABX5YKF3_9PLAN</name>
<keyword evidence="9" id="KW-1185">Reference proteome</keyword>
<dbReference type="PROSITE" id="PS50283">
    <property type="entry name" value="NA_SOLUT_SYMP_3"/>
    <property type="match status" value="1"/>
</dbReference>
<feature type="transmembrane region" description="Helical" evidence="7">
    <location>
        <begin position="128"/>
        <end position="151"/>
    </location>
</feature>
<evidence type="ECO:0000256" key="5">
    <source>
        <dbReference type="ARBA" id="ARBA00023136"/>
    </source>
</evidence>
<evidence type="ECO:0000256" key="7">
    <source>
        <dbReference type="SAM" id="Phobius"/>
    </source>
</evidence>
<feature type="transmembrane region" description="Helical" evidence="7">
    <location>
        <begin position="55"/>
        <end position="76"/>
    </location>
</feature>
<dbReference type="InterPro" id="IPR038377">
    <property type="entry name" value="Na/Glc_symporter_sf"/>
</dbReference>
<evidence type="ECO:0000256" key="6">
    <source>
        <dbReference type="RuleBase" id="RU362091"/>
    </source>
</evidence>
<sequence>MRSELLASVSFSLELADWLVLGLYLISMLAVGIYFSKRASQSADGFLIADRNLPWWVIGFSNVSTYSDAGGAWVWIFFFGGFMYLNKIAWISWSIWMPLVCIFWAKMWRRSQLVTTGELIEFRYSGKVAGWFRGFYGAYACLVWAVVLLGYGASMTAQLLAPLVGWDILTITLIFGGITLAYTLMSGLIGAAYNDVPQFFIFFIASFVILYFGIQEFGSYESIVERALTQRPADFWQIIPPSSGDNSFIDPVTLIAIIIMGLFMAGSPFAGEGWAAQRFLAARNERHAVLGQMFNALLSLVIRMLPILPLGLLAIALYPAVDPAQPDAMLLPSGQEIPSVEVWGHMVARYGDKAPGFIGLLLAAVLAGYMSTVDTLLQWGSAFIINDLYRRHIRPEQSQQEYIWVTRLVMILMMILATGLALSIQEIGNWVLFINAAMIIPALPLSWLRWFWWRFNVWGEIFAIMISAPLAYLVWFVWEIREPFWYPAGILFSVGLVGSICLAFLAKPKSDDHLKRFYLQVQPPGLWGRIRSELEQEGLIQTSTQKQEFRLDLLAAIGGIALCLSATFALFSASLLQWTKVGMLLPVILLSGVLFYVPWLKSNQLAARVAADLKQVPD</sequence>
<comment type="subcellular location">
    <subcellularLocation>
        <location evidence="1">Membrane</location>
        <topology evidence="1">Multi-pass membrane protein</topology>
    </subcellularLocation>
</comment>
<dbReference type="PANTHER" id="PTHR11819">
    <property type="entry name" value="SOLUTE CARRIER FAMILY 5"/>
    <property type="match status" value="1"/>
</dbReference>
<keyword evidence="3 7" id="KW-0812">Transmembrane</keyword>
<evidence type="ECO:0000256" key="2">
    <source>
        <dbReference type="ARBA" id="ARBA00006434"/>
    </source>
</evidence>
<protein>
    <submittedName>
        <fullName evidence="8">Sodium/glucose cotransporter</fullName>
    </submittedName>
</protein>
<dbReference type="Gene3D" id="1.20.1730.10">
    <property type="entry name" value="Sodium/glucose cotransporter"/>
    <property type="match status" value="1"/>
</dbReference>
<feature type="transmembrane region" description="Helical" evidence="7">
    <location>
        <begin position="196"/>
        <end position="214"/>
    </location>
</feature>
<feature type="transmembrane region" description="Helical" evidence="7">
    <location>
        <begin position="581"/>
        <end position="599"/>
    </location>
</feature>
<evidence type="ECO:0000256" key="3">
    <source>
        <dbReference type="ARBA" id="ARBA00022692"/>
    </source>
</evidence>
<dbReference type="Proteomes" id="UP000322887">
    <property type="component" value="Chromosome"/>
</dbReference>
<dbReference type="EMBL" id="CP042910">
    <property type="protein sequence ID" value="QEG16102.1"/>
    <property type="molecule type" value="Genomic_DNA"/>
</dbReference>
<organism evidence="8 9">
    <name type="scientific">Gimesia maris</name>
    <dbReference type="NCBI Taxonomy" id="122"/>
    <lineage>
        <taxon>Bacteria</taxon>
        <taxon>Pseudomonadati</taxon>
        <taxon>Planctomycetota</taxon>
        <taxon>Planctomycetia</taxon>
        <taxon>Planctomycetales</taxon>
        <taxon>Planctomycetaceae</taxon>
        <taxon>Gimesia</taxon>
    </lineage>
</organism>
<evidence type="ECO:0000256" key="4">
    <source>
        <dbReference type="ARBA" id="ARBA00022989"/>
    </source>
</evidence>
<dbReference type="InterPro" id="IPR001734">
    <property type="entry name" value="Na/solute_symporter"/>
</dbReference>
<keyword evidence="4 7" id="KW-1133">Transmembrane helix</keyword>
<dbReference type="Pfam" id="PF00474">
    <property type="entry name" value="SSF"/>
    <property type="match status" value="1"/>
</dbReference>
<gene>
    <name evidence="8" type="primary">sglT_7</name>
    <name evidence="8" type="ORF">GmarT_19630</name>
</gene>
<feature type="transmembrane region" description="Helical" evidence="7">
    <location>
        <begin position="252"/>
        <end position="275"/>
    </location>
</feature>
<feature type="transmembrane region" description="Helical" evidence="7">
    <location>
        <begin position="15"/>
        <end position="35"/>
    </location>
</feature>
<feature type="transmembrane region" description="Helical" evidence="7">
    <location>
        <begin position="553"/>
        <end position="575"/>
    </location>
</feature>
<feature type="transmembrane region" description="Helical" evidence="7">
    <location>
        <begin position="484"/>
        <end position="506"/>
    </location>
</feature>
<proteinExistence type="inferred from homology"/>
<feature type="transmembrane region" description="Helical" evidence="7">
    <location>
        <begin position="457"/>
        <end position="478"/>
    </location>
</feature>
<evidence type="ECO:0000313" key="9">
    <source>
        <dbReference type="Proteomes" id="UP000322887"/>
    </source>
</evidence>
<accession>A0ABX5YKF3</accession>
<feature type="transmembrane region" description="Helical" evidence="7">
    <location>
        <begin position="88"/>
        <end position="107"/>
    </location>
</feature>
<feature type="transmembrane region" description="Helical" evidence="7">
    <location>
        <begin position="163"/>
        <end position="184"/>
    </location>
</feature>
<feature type="transmembrane region" description="Helical" evidence="7">
    <location>
        <begin position="402"/>
        <end position="424"/>
    </location>
</feature>
<feature type="transmembrane region" description="Helical" evidence="7">
    <location>
        <begin position="430"/>
        <end position="450"/>
    </location>
</feature>
<reference evidence="8 9" key="1">
    <citation type="submission" date="2019-08" db="EMBL/GenBank/DDBJ databases">
        <title>Deep-cultivation of Planctomycetes and their phenomic and genomic characterization uncovers novel biology.</title>
        <authorList>
            <person name="Wiegand S."/>
            <person name="Jogler M."/>
            <person name="Boedeker C."/>
            <person name="Pinto D."/>
            <person name="Vollmers J."/>
            <person name="Rivas-Marin E."/>
            <person name="Kohn T."/>
            <person name="Peeters S.H."/>
            <person name="Heuer A."/>
            <person name="Rast P."/>
            <person name="Oberbeckmann S."/>
            <person name="Bunk B."/>
            <person name="Jeske O."/>
            <person name="Meyerdierks A."/>
            <person name="Storesund J.E."/>
            <person name="Kallscheuer N."/>
            <person name="Luecker S."/>
            <person name="Lage O.M."/>
            <person name="Pohl T."/>
            <person name="Merkel B.J."/>
            <person name="Hornburger P."/>
            <person name="Mueller R.-W."/>
            <person name="Bruemmer F."/>
            <person name="Labrenz M."/>
            <person name="Spormann A.M."/>
            <person name="Op den Camp H."/>
            <person name="Overmann J."/>
            <person name="Amann R."/>
            <person name="Jetten M.S.M."/>
            <person name="Mascher T."/>
            <person name="Medema M.H."/>
            <person name="Devos D.P."/>
            <person name="Kaster A.-K."/>
            <person name="Ovreas L."/>
            <person name="Rohde M."/>
            <person name="Galperin M.Y."/>
            <person name="Jogler C."/>
        </authorList>
    </citation>
    <scope>NUCLEOTIDE SEQUENCE [LARGE SCALE GENOMIC DNA]</scope>
    <source>
        <strain evidence="8 9">DSM 8797</strain>
    </source>
</reference>
<comment type="similarity">
    <text evidence="2 6">Belongs to the sodium:solute symporter (SSF) (TC 2.A.21) family.</text>
</comment>
<feature type="transmembrane region" description="Helical" evidence="7">
    <location>
        <begin position="296"/>
        <end position="321"/>
    </location>
</feature>
<feature type="transmembrane region" description="Helical" evidence="7">
    <location>
        <begin position="357"/>
        <end position="381"/>
    </location>
</feature>
<evidence type="ECO:0000313" key="8">
    <source>
        <dbReference type="EMBL" id="QEG16102.1"/>
    </source>
</evidence>
<keyword evidence="5 7" id="KW-0472">Membrane</keyword>